<feature type="transmembrane region" description="Helical" evidence="4">
    <location>
        <begin position="140"/>
        <end position="160"/>
    </location>
</feature>
<dbReference type="InterPro" id="IPR004358">
    <property type="entry name" value="Sig_transdc_His_kin-like_C"/>
</dbReference>
<feature type="transmembrane region" description="Helical" evidence="4">
    <location>
        <begin position="202"/>
        <end position="221"/>
    </location>
</feature>
<dbReference type="Pfam" id="PF02518">
    <property type="entry name" value="HATPase_c"/>
    <property type="match status" value="1"/>
</dbReference>
<dbReference type="NCBIfam" id="TIGR02916">
    <property type="entry name" value="PEP_his_kin"/>
    <property type="match status" value="1"/>
</dbReference>
<feature type="transmembrane region" description="Helical" evidence="4">
    <location>
        <begin position="12"/>
        <end position="30"/>
    </location>
</feature>
<evidence type="ECO:0000256" key="4">
    <source>
        <dbReference type="SAM" id="Phobius"/>
    </source>
</evidence>
<evidence type="ECO:0000256" key="2">
    <source>
        <dbReference type="ARBA" id="ARBA00012438"/>
    </source>
</evidence>
<evidence type="ECO:0000259" key="5">
    <source>
        <dbReference type="PROSITE" id="PS50109"/>
    </source>
</evidence>
<dbReference type="PRINTS" id="PR00344">
    <property type="entry name" value="BCTRLSENSOR"/>
</dbReference>
<dbReference type="InterPro" id="IPR003594">
    <property type="entry name" value="HATPase_dom"/>
</dbReference>
<feature type="domain" description="Histidine kinase" evidence="5">
    <location>
        <begin position="488"/>
        <end position="690"/>
    </location>
</feature>
<feature type="transmembrane region" description="Helical" evidence="4">
    <location>
        <begin position="42"/>
        <end position="62"/>
    </location>
</feature>
<evidence type="ECO:0000313" key="7">
    <source>
        <dbReference type="Proteomes" id="UP001368500"/>
    </source>
</evidence>
<keyword evidence="6" id="KW-0418">Kinase</keyword>
<feature type="transmembrane region" description="Helical" evidence="4">
    <location>
        <begin position="267"/>
        <end position="289"/>
    </location>
</feature>
<name>A0ABU9B3D8_9BURK</name>
<dbReference type="InterPro" id="IPR003018">
    <property type="entry name" value="GAF"/>
</dbReference>
<keyword evidence="7" id="KW-1185">Reference proteome</keyword>
<dbReference type="Proteomes" id="UP001368500">
    <property type="component" value="Unassembled WGS sequence"/>
</dbReference>
<dbReference type="Pfam" id="PF01590">
    <property type="entry name" value="GAF"/>
    <property type="match status" value="1"/>
</dbReference>
<evidence type="ECO:0000256" key="3">
    <source>
        <dbReference type="ARBA" id="ARBA00022553"/>
    </source>
</evidence>
<dbReference type="PROSITE" id="PS50109">
    <property type="entry name" value="HIS_KIN"/>
    <property type="match status" value="1"/>
</dbReference>
<feature type="transmembrane region" description="Helical" evidence="4">
    <location>
        <begin position="172"/>
        <end position="190"/>
    </location>
</feature>
<dbReference type="SUPFAM" id="SSF55781">
    <property type="entry name" value="GAF domain-like"/>
    <property type="match status" value="1"/>
</dbReference>
<dbReference type="GO" id="GO:0004673">
    <property type="term" value="F:protein histidine kinase activity"/>
    <property type="evidence" value="ECO:0007669"/>
    <property type="project" value="UniProtKB-EC"/>
</dbReference>
<dbReference type="EMBL" id="JBBUTF010000001">
    <property type="protein sequence ID" value="MEK8024383.1"/>
    <property type="molecule type" value="Genomic_DNA"/>
</dbReference>
<dbReference type="CDD" id="cd00082">
    <property type="entry name" value="HisKA"/>
    <property type="match status" value="1"/>
</dbReference>
<reference evidence="6 7" key="1">
    <citation type="submission" date="2024-04" db="EMBL/GenBank/DDBJ databases">
        <title>Novel species of the genus Ideonella isolated from streams.</title>
        <authorList>
            <person name="Lu H."/>
        </authorList>
    </citation>
    <scope>NUCLEOTIDE SEQUENCE [LARGE SCALE GENOMIC DNA]</scope>
    <source>
        <strain evidence="6 7">BYS139W</strain>
    </source>
</reference>
<comment type="caution">
    <text evidence="6">The sequence shown here is derived from an EMBL/GenBank/DDBJ whole genome shotgun (WGS) entry which is preliminary data.</text>
</comment>
<dbReference type="Gene3D" id="3.30.450.40">
    <property type="match status" value="1"/>
</dbReference>
<keyword evidence="3" id="KW-0597">Phosphoprotein</keyword>
<keyword evidence="6" id="KW-0808">Transferase</keyword>
<gene>
    <name evidence="6" type="primary">prsK</name>
    <name evidence="6" type="ORF">AACH11_00175</name>
</gene>
<organism evidence="6 7">
    <name type="scientific">Pseudaquabacterium rugosum</name>
    <dbReference type="NCBI Taxonomy" id="2984194"/>
    <lineage>
        <taxon>Bacteria</taxon>
        <taxon>Pseudomonadati</taxon>
        <taxon>Pseudomonadota</taxon>
        <taxon>Betaproteobacteria</taxon>
        <taxon>Burkholderiales</taxon>
        <taxon>Sphaerotilaceae</taxon>
        <taxon>Pseudaquabacterium</taxon>
    </lineage>
</organism>
<sequence length="704" mass="78292">MFAEIDTLRALGYVAAWLAWTALGFALPWLARRNGGVSRPALRFMAAVWLSAAWGLTAWWDLGSTKLISWHLALFCDHARYALWCLFLQQLLRPLHQPATPEVPAPLLSAGLPALLLGLSLLANHWLGQWAGEAVPAMRWLSIIGLAWAVLLLLLIEQLFRNQADGARWEVKPLSLGLGAMAAFDIYLFSQGMMFERIDADVLAVRGLVHAMTVPLLWLAVHRQKGWQRRLQFSRGAMFYSATLLVIGLYLVFIAGVGYYVRYFGGSWGGALQVALLFGALVGLVLTMASGTSRARFKVFLGKHFFRYRYDYRREWLRFTSMLASARSPQEVGATVVRGLADLVESPAGALWYRAVGDEGHVQSAAWNFPVLDAVEPPDSSLCTLMREREWIVTLPPGSSRQQDGLVLLPWLQGLDQAWLVIPLLVGEQLMGFVVLARPRTAIELDWEVRDLLKTAARQAAGFLAQIHATEALLEARKFDAFNRMSAFVVHDLKNIITQLSLMMKNIDRHGHKPEFQQDMRLTIESSLEKMRQLMLQLREGAKPVGTASGVDLAQLLQRTQDMARQRGRELETDIVDRVSTRGHADRLERVVGHLVQNALDATPASGRVWVRLVQDAGRARLEVGDTGAGMSAEFIRNRLFRPFASTKQQGMGIGSYESHQYIRELGGSIDVKSELGQGTVMAVLLPLLEVRTASDLRAAEGGA</sequence>
<dbReference type="RefSeq" id="WP_341372171.1">
    <property type="nucleotide sequence ID" value="NZ_JBBUTF010000001.1"/>
</dbReference>
<dbReference type="InterPro" id="IPR036890">
    <property type="entry name" value="HATPase_C_sf"/>
</dbReference>
<proteinExistence type="predicted"/>
<feature type="transmembrane region" description="Helical" evidence="4">
    <location>
        <begin position="107"/>
        <end position="128"/>
    </location>
</feature>
<dbReference type="PANTHER" id="PTHR43547">
    <property type="entry name" value="TWO-COMPONENT HISTIDINE KINASE"/>
    <property type="match status" value="1"/>
</dbReference>
<dbReference type="SUPFAM" id="SSF55874">
    <property type="entry name" value="ATPase domain of HSP90 chaperone/DNA topoisomerase II/histidine kinase"/>
    <property type="match status" value="1"/>
</dbReference>
<dbReference type="Gene3D" id="3.30.565.10">
    <property type="entry name" value="Histidine kinase-like ATPase, C-terminal domain"/>
    <property type="match status" value="1"/>
</dbReference>
<dbReference type="InterPro" id="IPR014265">
    <property type="entry name" value="XrtA/PrsK"/>
</dbReference>
<dbReference type="InterPro" id="IPR005467">
    <property type="entry name" value="His_kinase_dom"/>
</dbReference>
<keyword evidence="4" id="KW-0472">Membrane</keyword>
<evidence type="ECO:0000256" key="1">
    <source>
        <dbReference type="ARBA" id="ARBA00000085"/>
    </source>
</evidence>
<keyword evidence="4" id="KW-1133">Transmembrane helix</keyword>
<comment type="catalytic activity">
    <reaction evidence="1">
        <text>ATP + protein L-histidine = ADP + protein N-phospho-L-histidine.</text>
        <dbReference type="EC" id="2.7.13.3"/>
    </reaction>
</comment>
<dbReference type="EC" id="2.7.13.3" evidence="2"/>
<dbReference type="InterPro" id="IPR003661">
    <property type="entry name" value="HisK_dim/P_dom"/>
</dbReference>
<dbReference type="SMART" id="SM00387">
    <property type="entry name" value="HATPase_c"/>
    <property type="match status" value="1"/>
</dbReference>
<dbReference type="InterPro" id="IPR029016">
    <property type="entry name" value="GAF-like_dom_sf"/>
</dbReference>
<accession>A0ABU9B3D8</accession>
<keyword evidence="4" id="KW-0812">Transmembrane</keyword>
<protein>
    <recommendedName>
        <fullName evidence="2">histidine kinase</fullName>
        <ecNumber evidence="2">2.7.13.3</ecNumber>
    </recommendedName>
</protein>
<evidence type="ECO:0000313" key="6">
    <source>
        <dbReference type="EMBL" id="MEK8024383.1"/>
    </source>
</evidence>
<dbReference type="PANTHER" id="PTHR43547:SF2">
    <property type="entry name" value="HYBRID SIGNAL TRANSDUCTION HISTIDINE KINASE C"/>
    <property type="match status" value="1"/>
</dbReference>
<feature type="transmembrane region" description="Helical" evidence="4">
    <location>
        <begin position="242"/>
        <end position="261"/>
    </location>
</feature>